<keyword evidence="2" id="KW-1185">Reference proteome</keyword>
<organism evidence="1 2">
    <name type="scientific">Cupriavidus pampae</name>
    <dbReference type="NCBI Taxonomy" id="659251"/>
    <lineage>
        <taxon>Bacteria</taxon>
        <taxon>Pseudomonadati</taxon>
        <taxon>Pseudomonadota</taxon>
        <taxon>Betaproteobacteria</taxon>
        <taxon>Burkholderiales</taxon>
        <taxon>Burkholderiaceae</taxon>
        <taxon>Cupriavidus</taxon>
    </lineage>
</organism>
<gene>
    <name evidence="1" type="ORF">LMG32289_05512</name>
</gene>
<accession>A0ABM8XUR6</accession>
<dbReference type="InterPro" id="IPR017642">
    <property type="entry name" value="DNA_S_mod_DndB"/>
</dbReference>
<dbReference type="Proteomes" id="UP000706525">
    <property type="component" value="Unassembled WGS sequence"/>
</dbReference>
<evidence type="ECO:0000313" key="2">
    <source>
        <dbReference type="Proteomes" id="UP000706525"/>
    </source>
</evidence>
<comment type="caution">
    <text evidence="1">The sequence shown here is derived from an EMBL/GenBank/DDBJ whole genome shotgun (WGS) entry which is preliminary data.</text>
</comment>
<sequence length="544" mass="60286">MANKHYVIALHRTFAPIIGGVEKGTIISAHAELDAARANVDKHNRYNHATLHKPMFGIVESHTVLTKGEAYPELADKVLADKYDADALHAMKCVLNPSWRGGRPVTDEEIGWMIEPLGLSLDLLRIRYEERAQAELDALYVDRITLAEQTARVRAVGEALASERSQFSYSFPAVAGMQAGRAYYAAQVPFNVLVKLFTFDDEEAVPAHLRAQRVLNERRAEAIGEYVVENPTAYILPAITASVSAEMTFEPVPVPGAGGRIGVLHIPIEATMLINDGQHRRRGIEQALAARPDLRDETVTVTIFFDQGLERSQQMFADINGKQVKPSSAINALYDRRNPFNAWVLSVIDVVPGLRARIDVENNTVPAKSARLWSLIAFKKFLSLLTGITEANVTTLDEARLREIDGFVAAFFDACATHIPGWRAMMAGDISAYEVREGMVIGHTVWLEALAVFARRALFTGYLVDHNNPEEGIIRPDLALWERMEALAKVDARKESRMWAGRCVVLGKMQKTSDGVKGSAIRLLRLANVSLTKDQLALEKRLDA</sequence>
<proteinExistence type="predicted"/>
<name>A0ABM8XUR6_9BURK</name>
<protein>
    <recommendedName>
        <fullName evidence="3">DGQHR domain-containing protein</fullName>
    </recommendedName>
</protein>
<dbReference type="RefSeq" id="WP_223994152.1">
    <property type="nucleotide sequence ID" value="NZ_CAJZAG010000012.1"/>
</dbReference>
<dbReference type="NCBIfam" id="TIGR03187">
    <property type="entry name" value="DGQHR"/>
    <property type="match status" value="1"/>
</dbReference>
<reference evidence="1 2" key="1">
    <citation type="submission" date="2021-08" db="EMBL/GenBank/DDBJ databases">
        <authorList>
            <person name="Peeters C."/>
        </authorList>
    </citation>
    <scope>NUCLEOTIDE SEQUENCE [LARGE SCALE GENOMIC DNA]</scope>
    <source>
        <strain evidence="1 2">LMG 32289</strain>
    </source>
</reference>
<dbReference type="InterPro" id="IPR017601">
    <property type="entry name" value="DGQHR-contain_dom"/>
</dbReference>
<evidence type="ECO:0000313" key="1">
    <source>
        <dbReference type="EMBL" id="CAG9184109.1"/>
    </source>
</evidence>
<dbReference type="Pfam" id="PF14072">
    <property type="entry name" value="DndB"/>
    <property type="match status" value="1"/>
</dbReference>
<dbReference type="EMBL" id="CAJZAG010000012">
    <property type="protein sequence ID" value="CAG9184109.1"/>
    <property type="molecule type" value="Genomic_DNA"/>
</dbReference>
<evidence type="ECO:0008006" key="3">
    <source>
        <dbReference type="Google" id="ProtNLM"/>
    </source>
</evidence>
<dbReference type="CDD" id="cd16412">
    <property type="entry name" value="dndB"/>
    <property type="match status" value="1"/>
</dbReference>